<evidence type="ECO:0000313" key="3">
    <source>
        <dbReference type="Proteomes" id="UP000824136"/>
    </source>
</evidence>
<keyword evidence="1" id="KW-0812">Transmembrane</keyword>
<sequence length="117" mass="13877">MSLKRDLKTLNEFTDNPYDAKYRPEKEMRKFFILLMILLPILLGLFRGFWILAAGPLSIYWIVMFVKSREYWKALGWKTIWWILPTVIMGIVGIVLAATGAIFSLFNWIFNNLFFYV</sequence>
<reference evidence="2" key="1">
    <citation type="submission" date="2020-10" db="EMBL/GenBank/DDBJ databases">
        <authorList>
            <person name="Gilroy R."/>
        </authorList>
    </citation>
    <scope>NUCLEOTIDE SEQUENCE</scope>
    <source>
        <strain evidence="2">CHK33-4379</strain>
    </source>
</reference>
<accession>A0A9D1GUM8</accession>
<gene>
    <name evidence="2" type="ORF">IAC39_02595</name>
</gene>
<proteinExistence type="predicted"/>
<reference evidence="2" key="2">
    <citation type="journal article" date="2021" name="PeerJ">
        <title>Extensive microbial diversity within the chicken gut microbiome revealed by metagenomics and culture.</title>
        <authorList>
            <person name="Gilroy R."/>
            <person name="Ravi A."/>
            <person name="Getino M."/>
            <person name="Pursley I."/>
            <person name="Horton D.L."/>
            <person name="Alikhan N.F."/>
            <person name="Baker D."/>
            <person name="Gharbi K."/>
            <person name="Hall N."/>
            <person name="Watson M."/>
            <person name="Adriaenssens E.M."/>
            <person name="Foster-Nyarko E."/>
            <person name="Jarju S."/>
            <person name="Secka A."/>
            <person name="Antonio M."/>
            <person name="Oren A."/>
            <person name="Chaudhuri R.R."/>
            <person name="La Ragione R."/>
            <person name="Hildebrand F."/>
            <person name="Pallen M.J."/>
        </authorList>
    </citation>
    <scope>NUCLEOTIDE SEQUENCE</scope>
    <source>
        <strain evidence="2">CHK33-4379</strain>
    </source>
</reference>
<feature type="transmembrane region" description="Helical" evidence="1">
    <location>
        <begin position="82"/>
        <end position="110"/>
    </location>
</feature>
<comment type="caution">
    <text evidence="2">The sequence shown here is derived from an EMBL/GenBank/DDBJ whole genome shotgun (WGS) entry which is preliminary data.</text>
</comment>
<evidence type="ECO:0000313" key="2">
    <source>
        <dbReference type="EMBL" id="HIT58590.1"/>
    </source>
</evidence>
<dbReference type="EMBL" id="DVLL01000012">
    <property type="protein sequence ID" value="HIT58590.1"/>
    <property type="molecule type" value="Genomic_DNA"/>
</dbReference>
<evidence type="ECO:0008006" key="4">
    <source>
        <dbReference type="Google" id="ProtNLM"/>
    </source>
</evidence>
<keyword evidence="1" id="KW-0472">Membrane</keyword>
<organism evidence="2 3">
    <name type="scientific">Candidatus Faeciplasma pullistercoris</name>
    <dbReference type="NCBI Taxonomy" id="2840800"/>
    <lineage>
        <taxon>Bacteria</taxon>
        <taxon>Bacillati</taxon>
        <taxon>Bacillota</taxon>
        <taxon>Clostridia</taxon>
        <taxon>Eubacteriales</taxon>
        <taxon>Oscillospiraceae</taxon>
        <taxon>Oscillospiraceae incertae sedis</taxon>
        <taxon>Candidatus Faeciplasma</taxon>
    </lineage>
</organism>
<protein>
    <recommendedName>
        <fullName evidence="4">Transmembrane protein</fullName>
    </recommendedName>
</protein>
<evidence type="ECO:0000256" key="1">
    <source>
        <dbReference type="SAM" id="Phobius"/>
    </source>
</evidence>
<feature type="transmembrane region" description="Helical" evidence="1">
    <location>
        <begin position="31"/>
        <end position="62"/>
    </location>
</feature>
<name>A0A9D1GUM8_9FIRM</name>
<keyword evidence="1" id="KW-1133">Transmembrane helix</keyword>
<dbReference type="AlphaFoldDB" id="A0A9D1GUM8"/>
<dbReference type="Proteomes" id="UP000824136">
    <property type="component" value="Unassembled WGS sequence"/>
</dbReference>